<protein>
    <submittedName>
        <fullName evidence="2">Uncharacterized protein</fullName>
    </submittedName>
</protein>
<comment type="caution">
    <text evidence="2">The sequence shown here is derived from an EMBL/GenBank/DDBJ whole genome shotgun (WGS) entry which is preliminary data.</text>
</comment>
<keyword evidence="1" id="KW-1133">Transmembrane helix</keyword>
<sequence>MKSNRILLFASIMTSFIIVYLAALLGFVWFEQYSMPEGITDLNYVVLSIALSVPCIVYLLMNNKREISLISTLIKTEFISYLVIIPVLLGLTFEISQGRVMGQEGIIAMISVLIAFKAITMFIANFFQSNHRY</sequence>
<evidence type="ECO:0000256" key="1">
    <source>
        <dbReference type="SAM" id="Phobius"/>
    </source>
</evidence>
<dbReference type="STRING" id="1385512.N784_11610"/>
<gene>
    <name evidence="2" type="ORF">N784_11610</name>
</gene>
<keyword evidence="3" id="KW-1185">Reference proteome</keyword>
<feature type="transmembrane region" description="Helical" evidence="1">
    <location>
        <begin position="73"/>
        <end position="93"/>
    </location>
</feature>
<reference evidence="2 3" key="1">
    <citation type="submission" date="2013-08" db="EMBL/GenBank/DDBJ databases">
        <authorList>
            <person name="Huang J."/>
            <person name="Wang G."/>
        </authorList>
    </citation>
    <scope>NUCLEOTIDE SEQUENCE [LARGE SCALE GENOMIC DNA]</scope>
    <source>
        <strain evidence="2 3">JSM 072002</strain>
    </source>
</reference>
<evidence type="ECO:0000313" key="3">
    <source>
        <dbReference type="Proteomes" id="UP000030401"/>
    </source>
</evidence>
<dbReference type="EMBL" id="AVPG01000029">
    <property type="protein sequence ID" value="KGX84912.1"/>
    <property type="molecule type" value="Genomic_DNA"/>
</dbReference>
<organism evidence="2 3">
    <name type="scientific">Pontibacillus litoralis JSM 072002</name>
    <dbReference type="NCBI Taxonomy" id="1385512"/>
    <lineage>
        <taxon>Bacteria</taxon>
        <taxon>Bacillati</taxon>
        <taxon>Bacillota</taxon>
        <taxon>Bacilli</taxon>
        <taxon>Bacillales</taxon>
        <taxon>Bacillaceae</taxon>
        <taxon>Pontibacillus</taxon>
    </lineage>
</organism>
<keyword evidence="1" id="KW-0472">Membrane</keyword>
<feature type="transmembrane region" description="Helical" evidence="1">
    <location>
        <begin position="7"/>
        <end position="30"/>
    </location>
</feature>
<dbReference type="AlphaFoldDB" id="A0A0A5HMR9"/>
<feature type="transmembrane region" description="Helical" evidence="1">
    <location>
        <begin position="42"/>
        <end position="61"/>
    </location>
</feature>
<keyword evidence="1" id="KW-0812">Transmembrane</keyword>
<name>A0A0A5HMR9_9BACI</name>
<feature type="transmembrane region" description="Helical" evidence="1">
    <location>
        <begin position="105"/>
        <end position="127"/>
    </location>
</feature>
<dbReference type="RefSeq" id="WP_036835936.1">
    <property type="nucleotide sequence ID" value="NZ_AVPG01000029.1"/>
</dbReference>
<evidence type="ECO:0000313" key="2">
    <source>
        <dbReference type="EMBL" id="KGX84912.1"/>
    </source>
</evidence>
<accession>A0A0A5HMR9</accession>
<dbReference type="Proteomes" id="UP000030401">
    <property type="component" value="Unassembled WGS sequence"/>
</dbReference>
<proteinExistence type="predicted"/>